<dbReference type="PANTHER" id="PTHR48100">
    <property type="entry name" value="BROAD-SPECIFICITY PHOSPHATASE YOR283W-RELATED"/>
    <property type="match status" value="1"/>
</dbReference>
<dbReference type="SUPFAM" id="SSF53254">
    <property type="entry name" value="Phosphoglycerate mutase-like"/>
    <property type="match status" value="1"/>
</dbReference>
<evidence type="ECO:0008006" key="3">
    <source>
        <dbReference type="Google" id="ProtNLM"/>
    </source>
</evidence>
<evidence type="ECO:0000313" key="1">
    <source>
        <dbReference type="EMBL" id="KAE8258513.1"/>
    </source>
</evidence>
<dbReference type="CDD" id="cd07067">
    <property type="entry name" value="HP_PGM_like"/>
    <property type="match status" value="1"/>
</dbReference>
<protein>
    <recommendedName>
        <fullName evidence="3">Phosphoglycerate mutase</fullName>
    </recommendedName>
</protein>
<dbReference type="InterPro" id="IPR050275">
    <property type="entry name" value="PGM_Phosphatase"/>
</dbReference>
<dbReference type="PANTHER" id="PTHR48100:SF1">
    <property type="entry name" value="HISTIDINE PHOSPHATASE FAMILY PROTEIN-RELATED"/>
    <property type="match status" value="1"/>
</dbReference>
<dbReference type="EMBL" id="LWDF02000067">
    <property type="protein sequence ID" value="KAE8258513.1"/>
    <property type="molecule type" value="Genomic_DNA"/>
</dbReference>
<evidence type="ECO:0000313" key="2">
    <source>
        <dbReference type="Proteomes" id="UP000077521"/>
    </source>
</evidence>
<reference evidence="1" key="1">
    <citation type="submission" date="2016-04" db="EMBL/GenBank/DDBJ databases">
        <authorList>
            <person name="Nguyen H.D."/>
            <person name="Samba Siva P."/>
            <person name="Cullis J."/>
            <person name="Levesque C.A."/>
            <person name="Hambleton S."/>
        </authorList>
    </citation>
    <scope>NUCLEOTIDE SEQUENCE</scope>
    <source>
        <strain evidence="1">DAOMC 236416</strain>
    </source>
</reference>
<sequence length="323" mass="35436">MAASQESSAQKPEVFASAFSGPSPNAQLYTFTTLQPSLFIYDQADTDLVSLPAVAPNFGLKEGTSWGDVVKEVKRLNEGGKGEVYKLVYVGRHGQGYHNLAEAKYGTEAWDSKWSFLNGNGEIVWGPDPLLTSLGEQQADDVNEEWRLRLHNPNASTDEIPPLPTRLYSSPFSRALETARRTYKGVVPSGSQQLILEGLRETIGGHTCDMRSPKSIIAKRYPEPDFVFEPEFAEPDMLFNPLIRETDEELVERLQETLSRIFAPSTGKDGDVASSDGAEVIAITCHSGVMQALFRLTGHRFFTPKTGALVPIIIKAVPTSSTA</sequence>
<dbReference type="GO" id="GO:0016791">
    <property type="term" value="F:phosphatase activity"/>
    <property type="evidence" value="ECO:0007669"/>
    <property type="project" value="TreeGrafter"/>
</dbReference>
<proteinExistence type="predicted"/>
<dbReference type="GO" id="GO:0005737">
    <property type="term" value="C:cytoplasm"/>
    <property type="evidence" value="ECO:0007669"/>
    <property type="project" value="TreeGrafter"/>
</dbReference>
<organism evidence="1 2">
    <name type="scientific">Tilletia indica</name>
    <dbReference type="NCBI Taxonomy" id="43049"/>
    <lineage>
        <taxon>Eukaryota</taxon>
        <taxon>Fungi</taxon>
        <taxon>Dikarya</taxon>
        <taxon>Basidiomycota</taxon>
        <taxon>Ustilaginomycotina</taxon>
        <taxon>Exobasidiomycetes</taxon>
        <taxon>Tilletiales</taxon>
        <taxon>Tilletiaceae</taxon>
        <taxon>Tilletia</taxon>
    </lineage>
</organism>
<dbReference type="AlphaFoldDB" id="A0A177TJP9"/>
<accession>A0A177TJP9</accession>
<dbReference type="Proteomes" id="UP000077521">
    <property type="component" value="Unassembled WGS sequence"/>
</dbReference>
<dbReference type="Gene3D" id="3.40.50.1240">
    <property type="entry name" value="Phosphoglycerate mutase-like"/>
    <property type="match status" value="1"/>
</dbReference>
<comment type="caution">
    <text evidence="1">The sequence shown here is derived from an EMBL/GenBank/DDBJ whole genome shotgun (WGS) entry which is preliminary data.</text>
</comment>
<gene>
    <name evidence="1" type="ORF">A4X13_0g1640</name>
</gene>
<dbReference type="InterPro" id="IPR013078">
    <property type="entry name" value="His_Pase_superF_clade-1"/>
</dbReference>
<reference evidence="1" key="2">
    <citation type="journal article" date="2019" name="IMA Fungus">
        <title>Genome sequencing and comparison of five Tilletia species to identify candidate genes for the detection of regulated species infecting wheat.</title>
        <authorList>
            <person name="Nguyen H.D.T."/>
            <person name="Sultana T."/>
            <person name="Kesanakurti P."/>
            <person name="Hambleton S."/>
        </authorList>
    </citation>
    <scope>NUCLEOTIDE SEQUENCE</scope>
    <source>
        <strain evidence="1">DAOMC 236416</strain>
    </source>
</reference>
<keyword evidence="2" id="KW-1185">Reference proteome</keyword>
<dbReference type="InterPro" id="IPR029033">
    <property type="entry name" value="His_PPase_superfam"/>
</dbReference>
<dbReference type="Pfam" id="PF00300">
    <property type="entry name" value="His_Phos_1"/>
    <property type="match status" value="1"/>
</dbReference>
<name>A0A177TJP9_9BASI</name>